<keyword evidence="1" id="KW-0472">Membrane</keyword>
<feature type="transmembrane region" description="Helical" evidence="1">
    <location>
        <begin position="5"/>
        <end position="26"/>
    </location>
</feature>
<evidence type="ECO:0000313" key="2">
    <source>
        <dbReference type="EMBL" id="SUZ57429.1"/>
    </source>
</evidence>
<protein>
    <submittedName>
        <fullName evidence="2">Uncharacterized protein</fullName>
    </submittedName>
</protein>
<proteinExistence type="predicted"/>
<keyword evidence="1" id="KW-0812">Transmembrane</keyword>
<name>A0A381NT01_9ZZZZ</name>
<dbReference type="EMBL" id="UINC01000556">
    <property type="protein sequence ID" value="SUZ57429.1"/>
    <property type="molecule type" value="Genomic_DNA"/>
</dbReference>
<dbReference type="AlphaFoldDB" id="A0A381NT01"/>
<feature type="transmembrane region" description="Helical" evidence="1">
    <location>
        <begin position="72"/>
        <end position="89"/>
    </location>
</feature>
<feature type="transmembrane region" description="Helical" evidence="1">
    <location>
        <begin position="46"/>
        <end position="65"/>
    </location>
</feature>
<keyword evidence="1" id="KW-1133">Transmembrane helix</keyword>
<reference evidence="2" key="1">
    <citation type="submission" date="2018-05" db="EMBL/GenBank/DDBJ databases">
        <authorList>
            <person name="Lanie J.A."/>
            <person name="Ng W.-L."/>
            <person name="Kazmierczak K.M."/>
            <person name="Andrzejewski T.M."/>
            <person name="Davidsen T.M."/>
            <person name="Wayne K.J."/>
            <person name="Tettelin H."/>
            <person name="Glass J.I."/>
            <person name="Rusch D."/>
            <person name="Podicherti R."/>
            <person name="Tsui H.-C.T."/>
            <person name="Winkler M.E."/>
        </authorList>
    </citation>
    <scope>NUCLEOTIDE SEQUENCE</scope>
</reference>
<sequence length="123" mass="13760">MNLKLVFKIGAVWLGLFGLMMLFAGGPTIESFGVTVTDDLINLARWMGLAMITIAATHWVVPMWAEDSLKNFGMFMAVCWTAFDLLNVYEFYVEITPADAANLIPFGIQVVITALFYFYSNKS</sequence>
<evidence type="ECO:0000256" key="1">
    <source>
        <dbReference type="SAM" id="Phobius"/>
    </source>
</evidence>
<accession>A0A381NT01</accession>
<feature type="transmembrane region" description="Helical" evidence="1">
    <location>
        <begin position="101"/>
        <end position="119"/>
    </location>
</feature>
<gene>
    <name evidence="2" type="ORF">METZ01_LOCUS10283</name>
</gene>
<organism evidence="2">
    <name type="scientific">marine metagenome</name>
    <dbReference type="NCBI Taxonomy" id="408172"/>
    <lineage>
        <taxon>unclassified sequences</taxon>
        <taxon>metagenomes</taxon>
        <taxon>ecological metagenomes</taxon>
    </lineage>
</organism>